<evidence type="ECO:0000313" key="1">
    <source>
        <dbReference type="EMBL" id="OOE06326.1"/>
    </source>
</evidence>
<evidence type="ECO:0000313" key="2">
    <source>
        <dbReference type="Proteomes" id="UP000188458"/>
    </source>
</evidence>
<accession>A0A1V3FXK2</accession>
<name>A0A1V3FXK2_9BACL</name>
<proteinExistence type="predicted"/>
<reference evidence="2" key="1">
    <citation type="submission" date="2016-11" db="EMBL/GenBank/DDBJ databases">
        <title>Draft genome sequence of Anoxybacillus sp. strain 103 isolated from the Qarvajar hot spring in Nagorno-Karabach.</title>
        <authorList>
            <person name="Hovhannisyan P."/>
            <person name="Panosyan H."/>
            <person name="Birkeland N.-K."/>
        </authorList>
    </citation>
    <scope>NUCLEOTIDE SEQUENCE [LARGE SCALE GENOMIC DNA]</scope>
    <source>
        <strain evidence="2">103</strain>
    </source>
</reference>
<comment type="caution">
    <text evidence="1">The sequence shown here is derived from an EMBL/GenBank/DDBJ whole genome shotgun (WGS) entry which is preliminary data.</text>
</comment>
<protein>
    <submittedName>
        <fullName evidence="1">Uncharacterized protein</fullName>
    </submittedName>
</protein>
<sequence length="90" mass="10551">MIKRHIFSMSETTIVHYNSTSWIVYPIQTGTNDSSVRLLISHPYHPDNHMYVECLIEILTLIIQKNIASNNSPKKLNNYQKGRGKYFSFY</sequence>
<dbReference type="AlphaFoldDB" id="A0A1V3FXK2"/>
<dbReference type="EMBL" id="MQAD01000001">
    <property type="protein sequence ID" value="OOE06326.1"/>
    <property type="molecule type" value="Genomic_DNA"/>
</dbReference>
<gene>
    <name evidence="1" type="ORF">BO219_00645</name>
</gene>
<organism evidence="1 2">
    <name type="scientific">Anoxybacillus kestanbolensis</name>
    <dbReference type="NCBI Taxonomy" id="227476"/>
    <lineage>
        <taxon>Bacteria</taxon>
        <taxon>Bacillati</taxon>
        <taxon>Bacillota</taxon>
        <taxon>Bacilli</taxon>
        <taxon>Bacillales</taxon>
        <taxon>Anoxybacillaceae</taxon>
        <taxon>Anoxybacillus</taxon>
    </lineage>
</organism>
<keyword evidence="2" id="KW-1185">Reference proteome</keyword>
<dbReference type="Proteomes" id="UP000188458">
    <property type="component" value="Unassembled WGS sequence"/>
</dbReference>